<name>A0AAD6IYI1_DREDA</name>
<reference evidence="2" key="1">
    <citation type="submission" date="2023-01" db="EMBL/GenBank/DDBJ databases">
        <title>The chitinases involved in constricting ring structure development in the nematode-trapping fungus Drechslerella dactyloides.</title>
        <authorList>
            <person name="Wang R."/>
            <person name="Zhang L."/>
            <person name="Tang P."/>
            <person name="Li S."/>
            <person name="Liang L."/>
        </authorList>
    </citation>
    <scope>NUCLEOTIDE SEQUENCE</scope>
    <source>
        <strain evidence="2">YMF1.00031</strain>
    </source>
</reference>
<feature type="compositionally biased region" description="Pro residues" evidence="1">
    <location>
        <begin position="1257"/>
        <end position="1284"/>
    </location>
</feature>
<proteinExistence type="predicted"/>
<feature type="compositionally biased region" description="Polar residues" evidence="1">
    <location>
        <begin position="1122"/>
        <end position="1136"/>
    </location>
</feature>
<feature type="region of interest" description="Disordered" evidence="1">
    <location>
        <begin position="942"/>
        <end position="1013"/>
    </location>
</feature>
<organism evidence="2 3">
    <name type="scientific">Drechslerella dactyloides</name>
    <name type="common">Nematode-trapping fungus</name>
    <name type="synonym">Arthrobotrys dactyloides</name>
    <dbReference type="NCBI Taxonomy" id="74499"/>
    <lineage>
        <taxon>Eukaryota</taxon>
        <taxon>Fungi</taxon>
        <taxon>Dikarya</taxon>
        <taxon>Ascomycota</taxon>
        <taxon>Pezizomycotina</taxon>
        <taxon>Orbiliomycetes</taxon>
        <taxon>Orbiliales</taxon>
        <taxon>Orbiliaceae</taxon>
        <taxon>Drechslerella</taxon>
    </lineage>
</organism>
<dbReference type="PANTHER" id="PTHR45615">
    <property type="entry name" value="MYOSIN HEAVY CHAIN, NON-MUSCLE"/>
    <property type="match status" value="1"/>
</dbReference>
<sequence length="1284" mass="149408">MAGPAEWSRNGADNADSEQFAADAQLRFIQQSDPDNLLKAPRHYIPVFVLHSFCKSERPRPFVLPDSERVAKIKTQLVAQRKLTAACPSWDLVSKGSDIVDNETFIIFDTRTKRFTKYHWTECFKFEEPYQKFFEKFTMKEFTREGWKFHKFEKLQRVDLGIMKGLWTNTYKVYEAMETRRRESSDFITLKRSDVWEFRKYLFLMTFLRNRDRNTHLLGTSEAMFEAKERRTTFMGVHNLNHPRDLWLHNASIMLDTPHHQVSYHKMLFDLDQEDYRTNARERFMVFWEAGPDDEFILTDSSFGGMEIGRLEAKHTMPKRLKPSDLQKRLYSRDFMWHQIFVLSPKLAVALCHGTMINSTLIREHRDRFGLRLSLLDKLPHPLAQGYYKDLHVKECRFLKPEWKIPGEVEELFGRPADKGKYVANLDARANNDLEFMVSTLSSAQVALVNMVLLQNQSVTTAVENVVYRNPAALYRAIEEYGKHDWVIFTDEKQHSYKSLKRKIFNQFNKPANGHDSGKSSSGSSDPGTRSSGSSSRHSEKKSVTSDKSASSKPYSDASAARSAKQGRRDQRANPFYSDSEPSDDDDDFLPPMPSSTMRQRSPSPVRIPDLPMKREEPVVVPPPKPVETPAPPKINSEPPKMNGEASKPVVEAPVRPPIPTTEPPKEKAAPVPEPPKPVADPIINKAAPSDRADKVKSPDMERLEKEMAEKERVLREEQEAIQKLRREKQELEAELELRRKEEAEASARMERKKSERGGRPEDRNQENRERARSENRERDDRVRATSTKSADNRRRPRSKDRAEAELVDVGKQLALLEMEREKVRKEKLELEEMQVRRRREEEKENQKKFDRLQKDLAYLQRQLEEERQEKEKVKRIAAKEKEILKSQADALVRQTRELREAQERDQARAEVERAARAEKERLDRLEKERIAIEKERVRDLERQKDRELKKRQERERIMIEKEKQERLQRDREIQADKEKEAERAKRHRDREQERAARNKNRQSRYDLYDRASDVSDELDAQALFRKNRMMLGAMSPTSDTSPVHLRHDEMTPPSSSHSHPDQFDDRRFEPMRSQSPPSPRLGYQFPPSPRRADTSPVPLGSAANHRRGAQPKMLALEFESPPSSGFQTSPVSDSSGPPLDLALYAPPKEKSSRRKPDGHARDARDPHAREQPRDPRAPPAHVRRFEPPAPLPNFNDLDRRLSKIPTTFPREEFPAITHNERYPEDDYDDDDYGNGYGEAVTRYERAPKKRLQIEAPPAPPKGQYPRQKPPPRALPPPDYRNGR</sequence>
<dbReference type="GO" id="GO:0000146">
    <property type="term" value="F:microfilament motor activity"/>
    <property type="evidence" value="ECO:0007669"/>
    <property type="project" value="TreeGrafter"/>
</dbReference>
<feature type="compositionally biased region" description="Pro residues" evidence="1">
    <location>
        <begin position="620"/>
        <end position="633"/>
    </location>
</feature>
<dbReference type="Proteomes" id="UP001221413">
    <property type="component" value="Unassembled WGS sequence"/>
</dbReference>
<gene>
    <name evidence="2" type="ORF">Dda_5781</name>
</gene>
<evidence type="ECO:0000313" key="2">
    <source>
        <dbReference type="EMBL" id="KAJ6258886.1"/>
    </source>
</evidence>
<dbReference type="GO" id="GO:0005737">
    <property type="term" value="C:cytoplasm"/>
    <property type="evidence" value="ECO:0007669"/>
    <property type="project" value="TreeGrafter"/>
</dbReference>
<evidence type="ECO:0000256" key="1">
    <source>
        <dbReference type="SAM" id="MobiDB-lite"/>
    </source>
</evidence>
<feature type="compositionally biased region" description="Low complexity" evidence="1">
    <location>
        <begin position="519"/>
        <end position="536"/>
    </location>
</feature>
<feature type="region of interest" description="Disordered" evidence="1">
    <location>
        <begin position="508"/>
        <end position="716"/>
    </location>
</feature>
<keyword evidence="3" id="KW-1185">Reference proteome</keyword>
<dbReference type="PANTHER" id="PTHR45615:SF40">
    <property type="entry name" value="MYOSIN HEAVY CHAIN, NON-MUSCLE"/>
    <property type="match status" value="1"/>
</dbReference>
<feature type="compositionally biased region" description="Basic and acidic residues" evidence="1">
    <location>
        <begin position="689"/>
        <end position="716"/>
    </location>
</feature>
<accession>A0AAD6IYI1</accession>
<feature type="compositionally biased region" description="Basic and acidic residues" evidence="1">
    <location>
        <begin position="942"/>
        <end position="997"/>
    </location>
</feature>
<feature type="region of interest" description="Disordered" evidence="1">
    <location>
        <begin position="1028"/>
        <end position="1284"/>
    </location>
</feature>
<dbReference type="GO" id="GO:0051015">
    <property type="term" value="F:actin filament binding"/>
    <property type="evidence" value="ECO:0007669"/>
    <property type="project" value="TreeGrafter"/>
</dbReference>
<feature type="compositionally biased region" description="Basic and acidic residues" evidence="1">
    <location>
        <begin position="1059"/>
        <end position="1071"/>
    </location>
</feature>
<feature type="compositionally biased region" description="Basic and acidic residues" evidence="1">
    <location>
        <begin position="1148"/>
        <end position="1177"/>
    </location>
</feature>
<dbReference type="GO" id="GO:0016460">
    <property type="term" value="C:myosin II complex"/>
    <property type="evidence" value="ECO:0007669"/>
    <property type="project" value="TreeGrafter"/>
</dbReference>
<feature type="compositionally biased region" description="Basic and acidic residues" evidence="1">
    <location>
        <begin position="1004"/>
        <end position="1013"/>
    </location>
</feature>
<protein>
    <submittedName>
        <fullName evidence="2">Uncharacterized protein</fullName>
    </submittedName>
</protein>
<feature type="region of interest" description="Disordered" evidence="1">
    <location>
        <begin position="738"/>
        <end position="808"/>
    </location>
</feature>
<dbReference type="EMBL" id="JAQGDS010000007">
    <property type="protein sequence ID" value="KAJ6258886.1"/>
    <property type="molecule type" value="Genomic_DNA"/>
</dbReference>
<dbReference type="GO" id="GO:0032982">
    <property type="term" value="C:myosin filament"/>
    <property type="evidence" value="ECO:0007669"/>
    <property type="project" value="TreeGrafter"/>
</dbReference>
<feature type="compositionally biased region" description="Basic and acidic residues" evidence="1">
    <location>
        <begin position="738"/>
        <end position="784"/>
    </location>
</feature>
<evidence type="ECO:0000313" key="3">
    <source>
        <dbReference type="Proteomes" id="UP001221413"/>
    </source>
</evidence>
<comment type="caution">
    <text evidence="2">The sequence shown here is derived from an EMBL/GenBank/DDBJ whole genome shotgun (WGS) entry which is preliminary data.</text>
</comment>
<feature type="compositionally biased region" description="Basic and acidic residues" evidence="1">
    <location>
        <begin position="1210"/>
        <end position="1225"/>
    </location>
</feature>